<evidence type="ECO:0000313" key="8">
    <source>
        <dbReference type="Proteomes" id="UP000702954"/>
    </source>
</evidence>
<protein>
    <submittedName>
        <fullName evidence="6">LytR family transcriptional attenuator</fullName>
    </submittedName>
    <submittedName>
        <fullName evidence="5">LytR family transcriptional regulator</fullName>
    </submittedName>
</protein>
<keyword evidence="3" id="KW-1133">Transmembrane helix</keyword>
<name>A0A4R3JI47_9FIRM</name>
<reference evidence="6 7" key="2">
    <citation type="submission" date="2019-03" db="EMBL/GenBank/DDBJ databases">
        <title>Genomic Encyclopedia of Type Strains, Phase IV (KMG-IV): sequencing the most valuable type-strain genomes for metagenomic binning, comparative biology and taxonomic classification.</title>
        <authorList>
            <person name="Goeker M."/>
        </authorList>
    </citation>
    <scope>NUCLEOTIDE SEQUENCE [LARGE SCALE GENOMIC DNA]</scope>
    <source>
        <strain evidence="6 7">DSM 103426</strain>
    </source>
</reference>
<feature type="compositionally biased region" description="Basic and acidic residues" evidence="2">
    <location>
        <begin position="1"/>
        <end position="55"/>
    </location>
</feature>
<gene>
    <name evidence="5" type="primary">wzg</name>
    <name evidence="6" type="ORF">EDD74_12417</name>
    <name evidence="5" type="ORF">FAEUMB_02970</name>
</gene>
<organism evidence="6 7">
    <name type="scientific">Faecalimonas umbilicata</name>
    <dbReference type="NCBI Taxonomy" id="1912855"/>
    <lineage>
        <taxon>Bacteria</taxon>
        <taxon>Bacillati</taxon>
        <taxon>Bacillota</taxon>
        <taxon>Clostridia</taxon>
        <taxon>Lachnospirales</taxon>
        <taxon>Lachnospiraceae</taxon>
        <taxon>Faecalimonas</taxon>
    </lineage>
</organism>
<dbReference type="RefSeq" id="WP_116441013.1">
    <property type="nucleotide sequence ID" value="NZ_BHEO01000002.1"/>
</dbReference>
<dbReference type="Gene3D" id="3.40.630.190">
    <property type="entry name" value="LCP protein"/>
    <property type="match status" value="1"/>
</dbReference>
<dbReference type="Proteomes" id="UP000294613">
    <property type="component" value="Unassembled WGS sequence"/>
</dbReference>
<dbReference type="Proteomes" id="UP000702954">
    <property type="component" value="Unassembled WGS sequence"/>
</dbReference>
<dbReference type="PANTHER" id="PTHR33392">
    <property type="entry name" value="POLYISOPRENYL-TEICHOIC ACID--PEPTIDOGLYCAN TEICHOIC ACID TRANSFERASE TAGU"/>
    <property type="match status" value="1"/>
</dbReference>
<evidence type="ECO:0000256" key="2">
    <source>
        <dbReference type="SAM" id="MobiDB-lite"/>
    </source>
</evidence>
<dbReference type="PANTHER" id="PTHR33392:SF6">
    <property type="entry name" value="POLYISOPRENYL-TEICHOIC ACID--PEPTIDOGLYCAN TEICHOIC ACID TRANSFERASE TAGU"/>
    <property type="match status" value="1"/>
</dbReference>
<keyword evidence="3" id="KW-0812">Transmembrane</keyword>
<evidence type="ECO:0000313" key="6">
    <source>
        <dbReference type="EMBL" id="TCS65195.1"/>
    </source>
</evidence>
<feature type="region of interest" description="Disordered" evidence="2">
    <location>
        <begin position="1"/>
        <end position="87"/>
    </location>
</feature>
<proteinExistence type="inferred from homology"/>
<sequence>MGKREMPAKEHRTQRRPQDSRKSQDNRRPRDSRRTQDSRKPQGNRRPEKSRRELEEVYYNPAKSMAGDRRGSGTNKKSAGNRKETVRKGKKKDVLGLILAGLQGLVSVVFMVMLFILDMLPIEYLGIIAVILLLLFGITLATQLRKKGRHIGGKIFSFFIMILLLVATYYIGKANGALGKISGGSYKVDNMVVAVLADDGAEKIEDAASYTFGVQYAMSGDDVRSAVADINEKLGTEIQTVEYGSLSEQAQALHDGQVQAIIYNEGYTGILEEAFENYSKNVKVIYQHSIKKELDSTAAQVEVKKDTFSVFISGIDVFGPIETNSRSDVNIVATINPTTHQILLTTTPRDYYVEIPGISGGQKDKLTHAGIYGVDASMRTLSQLYDTEIPFYARVNFTSLIEIVDQLGGVDVESEFAFTTSEDSGLVMDVAQGTNHFNGQQALAFSRERQNIEGGDNQRGKNQQAVITGLIKKMISPAMLVNANGIINSVSGNVETNMSQDQIQDLIKDQLAQGKAWNIYSVAAAGTGDEQVCFSYGGGALYVMQPDQASVDTIRSLIDRVENGETLEGSEIAQ</sequence>
<dbReference type="EMBL" id="BHEO01000002">
    <property type="protein sequence ID" value="GBU03756.1"/>
    <property type="molecule type" value="Genomic_DNA"/>
</dbReference>
<feature type="transmembrane region" description="Helical" evidence="3">
    <location>
        <begin position="122"/>
        <end position="141"/>
    </location>
</feature>
<feature type="domain" description="Cell envelope-related transcriptional attenuator" evidence="4">
    <location>
        <begin position="326"/>
        <end position="475"/>
    </location>
</feature>
<evidence type="ECO:0000313" key="7">
    <source>
        <dbReference type="Proteomes" id="UP000294613"/>
    </source>
</evidence>
<evidence type="ECO:0000259" key="4">
    <source>
        <dbReference type="Pfam" id="PF03816"/>
    </source>
</evidence>
<dbReference type="InterPro" id="IPR050922">
    <property type="entry name" value="LytR/CpsA/Psr_CW_biosynth"/>
</dbReference>
<dbReference type="Gene3D" id="3.40.190.10">
    <property type="entry name" value="Periplasmic binding protein-like II"/>
    <property type="match status" value="1"/>
</dbReference>
<comment type="similarity">
    <text evidence="1">Belongs to the LytR/CpsA/Psr (LCP) family.</text>
</comment>
<comment type="caution">
    <text evidence="6">The sequence shown here is derived from an EMBL/GenBank/DDBJ whole genome shotgun (WGS) entry which is preliminary data.</text>
</comment>
<dbReference type="Pfam" id="PF03816">
    <property type="entry name" value="LytR_cpsA_psr"/>
    <property type="match status" value="1"/>
</dbReference>
<evidence type="ECO:0000313" key="5">
    <source>
        <dbReference type="EMBL" id="GBU03756.1"/>
    </source>
</evidence>
<feature type="transmembrane region" description="Helical" evidence="3">
    <location>
        <begin position="153"/>
        <end position="172"/>
    </location>
</feature>
<evidence type="ECO:0000256" key="1">
    <source>
        <dbReference type="ARBA" id="ARBA00006068"/>
    </source>
</evidence>
<dbReference type="AlphaFoldDB" id="A0A4R3JI47"/>
<dbReference type="EMBL" id="SLZV01000024">
    <property type="protein sequence ID" value="TCS65195.1"/>
    <property type="molecule type" value="Genomic_DNA"/>
</dbReference>
<keyword evidence="8" id="KW-1185">Reference proteome</keyword>
<feature type="transmembrane region" description="Helical" evidence="3">
    <location>
        <begin position="94"/>
        <end position="116"/>
    </location>
</feature>
<evidence type="ECO:0000256" key="3">
    <source>
        <dbReference type="SAM" id="Phobius"/>
    </source>
</evidence>
<dbReference type="InterPro" id="IPR004474">
    <property type="entry name" value="LytR_CpsA_psr"/>
</dbReference>
<reference evidence="5 8" key="1">
    <citation type="journal article" date="2018" name="Int. J. Syst. Evol. Microbiol.">
        <title>Draft Genome Sequence of Faecalimonas umbilicata JCM 30896T, an Acetate-Producing Bacterium Isolated from Human Feces.</title>
        <authorList>
            <person name="Sakamoto M."/>
            <person name="Ikeyama N."/>
            <person name="Yuki M."/>
            <person name="Ohkuma M."/>
        </authorList>
    </citation>
    <scope>NUCLEOTIDE SEQUENCE [LARGE SCALE GENOMIC DNA]</scope>
    <source>
        <strain evidence="5 8">EGH7</strain>
    </source>
</reference>
<accession>A0A4R3JI47</accession>
<dbReference type="NCBIfam" id="TIGR00350">
    <property type="entry name" value="lytR_cpsA_psr"/>
    <property type="match status" value="1"/>
</dbReference>
<dbReference type="SUPFAM" id="SSF53850">
    <property type="entry name" value="Periplasmic binding protein-like II"/>
    <property type="match status" value="1"/>
</dbReference>
<keyword evidence="3" id="KW-0472">Membrane</keyword>